<gene>
    <name evidence="2" type="ORF">CHLNCDRAFT_144845</name>
</gene>
<name>E1ZD52_CHLVA</name>
<dbReference type="Proteomes" id="UP000008141">
    <property type="component" value="Unassembled WGS sequence"/>
</dbReference>
<evidence type="ECO:0000313" key="2">
    <source>
        <dbReference type="EMBL" id="EFN56358.1"/>
    </source>
</evidence>
<proteinExistence type="predicted"/>
<dbReference type="GeneID" id="17355782"/>
<dbReference type="FunCoup" id="E1ZD52">
    <property type="interactions" value="421"/>
</dbReference>
<keyword evidence="3" id="KW-1185">Reference proteome</keyword>
<dbReference type="EMBL" id="GL433842">
    <property type="protein sequence ID" value="EFN56358.1"/>
    <property type="molecule type" value="Genomic_DNA"/>
</dbReference>
<keyword evidence="1" id="KW-0472">Membrane</keyword>
<dbReference type="OrthoDB" id="514724at2759"/>
<dbReference type="eggNOG" id="ENOG502QRDH">
    <property type="taxonomic scope" value="Eukaryota"/>
</dbReference>
<feature type="transmembrane region" description="Helical" evidence="1">
    <location>
        <begin position="32"/>
        <end position="54"/>
    </location>
</feature>
<keyword evidence="1" id="KW-1133">Transmembrane helix</keyword>
<dbReference type="RefSeq" id="XP_005848460.1">
    <property type="nucleotide sequence ID" value="XM_005848398.1"/>
</dbReference>
<evidence type="ECO:0000313" key="3">
    <source>
        <dbReference type="Proteomes" id="UP000008141"/>
    </source>
</evidence>
<reference evidence="2 3" key="1">
    <citation type="journal article" date="2010" name="Plant Cell">
        <title>The Chlorella variabilis NC64A genome reveals adaptation to photosymbiosis, coevolution with viruses, and cryptic sex.</title>
        <authorList>
            <person name="Blanc G."/>
            <person name="Duncan G."/>
            <person name="Agarkova I."/>
            <person name="Borodovsky M."/>
            <person name="Gurnon J."/>
            <person name="Kuo A."/>
            <person name="Lindquist E."/>
            <person name="Lucas S."/>
            <person name="Pangilinan J."/>
            <person name="Polle J."/>
            <person name="Salamov A."/>
            <person name="Terry A."/>
            <person name="Yamada T."/>
            <person name="Dunigan D.D."/>
            <person name="Grigoriev I.V."/>
            <person name="Claverie J.M."/>
            <person name="Van Etten J.L."/>
        </authorList>
    </citation>
    <scope>NUCLEOTIDE SEQUENCE [LARGE SCALE GENOMIC DNA]</scope>
    <source>
        <strain evidence="2 3">NC64A</strain>
    </source>
</reference>
<dbReference type="STRING" id="554065.E1ZD52"/>
<organism evidence="3">
    <name type="scientific">Chlorella variabilis</name>
    <name type="common">Green alga</name>
    <dbReference type="NCBI Taxonomy" id="554065"/>
    <lineage>
        <taxon>Eukaryota</taxon>
        <taxon>Viridiplantae</taxon>
        <taxon>Chlorophyta</taxon>
        <taxon>core chlorophytes</taxon>
        <taxon>Trebouxiophyceae</taxon>
        <taxon>Chlorellales</taxon>
        <taxon>Chlorellaceae</taxon>
        <taxon>Chlorella clade</taxon>
        <taxon>Chlorella</taxon>
    </lineage>
</organism>
<protein>
    <submittedName>
        <fullName evidence="2">Uncharacterized protein</fullName>
    </submittedName>
</protein>
<accession>E1ZD52</accession>
<feature type="transmembrane region" description="Helical" evidence="1">
    <location>
        <begin position="153"/>
        <end position="173"/>
    </location>
</feature>
<dbReference type="OMA" id="WQLAGHW"/>
<dbReference type="AlphaFoldDB" id="E1ZD52"/>
<evidence type="ECO:0000256" key="1">
    <source>
        <dbReference type="SAM" id="Phobius"/>
    </source>
</evidence>
<feature type="transmembrane region" description="Helical" evidence="1">
    <location>
        <begin position="84"/>
        <end position="100"/>
    </location>
</feature>
<feature type="transmembrane region" description="Helical" evidence="1">
    <location>
        <begin position="120"/>
        <end position="141"/>
    </location>
</feature>
<dbReference type="KEGG" id="cvr:CHLNCDRAFT_144845"/>
<feature type="transmembrane region" description="Helical" evidence="1">
    <location>
        <begin position="206"/>
        <end position="225"/>
    </location>
</feature>
<sequence length="300" mass="31786">MYSPMALYSPLAPDPLPPGPRVTSPAAPPLRLLLRVFNVALAAAALLVIGKAIWMFQEYKHGGDAPPPAGPPEAEENMAGARPAAALPAALGVLAAAAAGRPGWQLAGHWLQAAVAGFPWFIYLVGCTGVYCLLTALCGLVGVKRDRRAHLSAYIALMALLVLWEAGATLLMLTDNSWRGRIPDDPSGRWREALGWVDANERPARLAAVGALILQIGVLAAASWLQAIYTAAYEAWVDDCEEQSERVREALARTVVQTYAGGGASSWSARLRSKYGVEASALEAATLAARQVAALQDDRV</sequence>
<dbReference type="InParanoid" id="E1ZD52"/>
<keyword evidence="1" id="KW-0812">Transmembrane</keyword>